<dbReference type="Proteomes" id="UP000426328">
    <property type="component" value="Chromosome"/>
</dbReference>
<organism evidence="3 4">
    <name type="scientific">Acidianus ambivalens</name>
    <name type="common">Desulfurolobus ambivalens</name>
    <dbReference type="NCBI Taxonomy" id="2283"/>
    <lineage>
        <taxon>Archaea</taxon>
        <taxon>Thermoproteota</taxon>
        <taxon>Thermoprotei</taxon>
        <taxon>Sulfolobales</taxon>
        <taxon>Sulfolobaceae</taxon>
        <taxon>Acidianus</taxon>
    </lineage>
</organism>
<protein>
    <recommendedName>
        <fullName evidence="6">ABC transporter permease</fullName>
    </recommendedName>
</protein>
<sequence>MIRKIVISILTSKPIWIWGLPFSILWLILGVFVFSQGIPKEFYLYYAGVIVSALIVWVYTNLISNLSNNFILSSASLYYAFKFTKLTPKKYLLYYVASISIITLIISGIMLVLATLLFTMRFNTLIFPNNILGFLGIIVLSSIFIILFSVLLALVIPPKYLQLSSLIPQLLYFALVLGQIFVGYPYLITYTSPFNDMQLLLFQEYTGYNLPLSFVNPFQQFLNPDYLLVSLFSWDSVLYFLDVVFLGKIKPRNIEEARQF</sequence>
<name>A0A650CVV4_ACIAM</name>
<dbReference type="EMBL" id="WHYS01000003">
    <property type="protein sequence ID" value="MQL56405.1"/>
    <property type="molecule type" value="Genomic_DNA"/>
</dbReference>
<dbReference type="Proteomes" id="UP000474054">
    <property type="component" value="Unassembled WGS sequence"/>
</dbReference>
<gene>
    <name evidence="3" type="ORF">D1866_08120</name>
    <name evidence="2" type="ORF">GFB69_12000</name>
</gene>
<evidence type="ECO:0008006" key="6">
    <source>
        <dbReference type="Google" id="ProtNLM"/>
    </source>
</evidence>
<dbReference type="EMBL" id="CP045482">
    <property type="protein sequence ID" value="QGR21976.1"/>
    <property type="molecule type" value="Genomic_DNA"/>
</dbReference>
<reference evidence="2 5" key="1">
    <citation type="submission" date="2019-10" db="EMBL/GenBank/DDBJ databases">
        <title>Comparative genomics of sulfur disproportionating microorganisms.</title>
        <authorList>
            <person name="Ward L.M."/>
            <person name="Bertran E."/>
            <person name="Johnston D."/>
        </authorList>
    </citation>
    <scope>NUCLEOTIDE SEQUENCE [LARGE SCALE GENOMIC DNA]</scope>
    <source>
        <strain evidence="2 5">DSM 3772</strain>
    </source>
</reference>
<dbReference type="AlphaFoldDB" id="A0A650CVV4"/>
<feature type="transmembrane region" description="Helical" evidence="1">
    <location>
        <begin position="93"/>
        <end position="119"/>
    </location>
</feature>
<proteinExistence type="predicted"/>
<feature type="transmembrane region" description="Helical" evidence="1">
    <location>
        <begin position="15"/>
        <end position="35"/>
    </location>
</feature>
<accession>A0A650CVV4</accession>
<evidence type="ECO:0000256" key="1">
    <source>
        <dbReference type="SAM" id="Phobius"/>
    </source>
</evidence>
<keyword evidence="1" id="KW-0812">Transmembrane</keyword>
<evidence type="ECO:0000313" key="3">
    <source>
        <dbReference type="EMBL" id="QGR21976.1"/>
    </source>
</evidence>
<keyword evidence="1" id="KW-0472">Membrane</keyword>
<feature type="transmembrane region" description="Helical" evidence="1">
    <location>
        <begin position="42"/>
        <end position="60"/>
    </location>
</feature>
<dbReference type="GeneID" id="42779694"/>
<reference evidence="3 4" key="2">
    <citation type="submission" date="2019-10" db="EMBL/GenBank/DDBJ databases">
        <title>Genome Sequences from Six Type Strain Members of the Archaeal Family Sulfolobaceae: Acidianus ambivalens, Acidianus infernus, Metallosphaera prunae, Stygiolobus azoricus, Sulfolobus metallicus, and Sulfurisphaera ohwakuensis.</title>
        <authorList>
            <person name="Counts J.A."/>
            <person name="Kelly R.M."/>
        </authorList>
    </citation>
    <scope>NUCLEOTIDE SEQUENCE [LARGE SCALE GENOMIC DNA]</scope>
    <source>
        <strain evidence="3 4">LEI 10</strain>
    </source>
</reference>
<keyword evidence="1" id="KW-1133">Transmembrane helix</keyword>
<dbReference type="KEGG" id="aamb:D1866_08120"/>
<feature type="transmembrane region" description="Helical" evidence="1">
    <location>
        <begin position="166"/>
        <end position="187"/>
    </location>
</feature>
<dbReference type="RefSeq" id="WP_152943186.1">
    <property type="nucleotide sequence ID" value="NZ_CP045482.1"/>
</dbReference>
<evidence type="ECO:0000313" key="2">
    <source>
        <dbReference type="EMBL" id="MQL56405.1"/>
    </source>
</evidence>
<keyword evidence="4" id="KW-1185">Reference proteome</keyword>
<evidence type="ECO:0000313" key="5">
    <source>
        <dbReference type="Proteomes" id="UP000474054"/>
    </source>
</evidence>
<evidence type="ECO:0000313" key="4">
    <source>
        <dbReference type="Proteomes" id="UP000426328"/>
    </source>
</evidence>
<feature type="transmembrane region" description="Helical" evidence="1">
    <location>
        <begin position="131"/>
        <end position="154"/>
    </location>
</feature>